<dbReference type="GO" id="GO:0006261">
    <property type="term" value="P:DNA-templated DNA replication"/>
    <property type="evidence" value="ECO:0007669"/>
    <property type="project" value="InterPro"/>
</dbReference>
<reference evidence="7" key="1">
    <citation type="journal article" date="2015" name="Nature">
        <title>Complex archaea that bridge the gap between prokaryotes and eukaryotes.</title>
        <authorList>
            <person name="Spang A."/>
            <person name="Saw J.H."/>
            <person name="Jorgensen S.L."/>
            <person name="Zaremba-Niedzwiedzka K."/>
            <person name="Martijn J."/>
            <person name="Lind A.E."/>
            <person name="van Eijk R."/>
            <person name="Schleper C."/>
            <person name="Guy L."/>
            <person name="Ettema T.J."/>
        </authorList>
    </citation>
    <scope>NUCLEOTIDE SEQUENCE</scope>
</reference>
<dbReference type="PANTHER" id="PTHR10133">
    <property type="entry name" value="DNA POLYMERASE I"/>
    <property type="match status" value="1"/>
</dbReference>
<name>A0A0F9EXC0_9ZZZZ</name>
<dbReference type="GO" id="GO:0006302">
    <property type="term" value="P:double-strand break repair"/>
    <property type="evidence" value="ECO:0007669"/>
    <property type="project" value="TreeGrafter"/>
</dbReference>
<evidence type="ECO:0000256" key="4">
    <source>
        <dbReference type="ARBA" id="ARBA00022932"/>
    </source>
</evidence>
<accession>A0A0F9EXC0</accession>
<organism evidence="7">
    <name type="scientific">marine sediment metagenome</name>
    <dbReference type="NCBI Taxonomy" id="412755"/>
    <lineage>
        <taxon>unclassified sequences</taxon>
        <taxon>metagenomes</taxon>
        <taxon>ecological metagenomes</taxon>
    </lineage>
</organism>
<dbReference type="GO" id="GO:0003887">
    <property type="term" value="F:DNA-directed DNA polymerase activity"/>
    <property type="evidence" value="ECO:0007669"/>
    <property type="project" value="UniProtKB-KW"/>
</dbReference>
<dbReference type="PROSITE" id="PS00447">
    <property type="entry name" value="DNA_POLYMERASE_A"/>
    <property type="match status" value="1"/>
</dbReference>
<evidence type="ECO:0000256" key="5">
    <source>
        <dbReference type="ARBA" id="ARBA00049244"/>
    </source>
</evidence>
<dbReference type="AlphaFoldDB" id="A0A0F9EXC0"/>
<dbReference type="InterPro" id="IPR019760">
    <property type="entry name" value="DNA-dir_DNA_pol_A_CS"/>
</dbReference>
<feature type="domain" description="DNA-directed DNA polymerase family A palm" evidence="6">
    <location>
        <begin position="25"/>
        <end position="212"/>
    </location>
</feature>
<dbReference type="PANTHER" id="PTHR10133:SF62">
    <property type="entry name" value="DNA POLYMERASE THETA"/>
    <property type="match status" value="1"/>
</dbReference>
<evidence type="ECO:0000259" key="6">
    <source>
        <dbReference type="Pfam" id="PF00476"/>
    </source>
</evidence>
<comment type="caution">
    <text evidence="7">The sequence shown here is derived from an EMBL/GenBank/DDBJ whole genome shotgun (WGS) entry which is preliminary data.</text>
</comment>
<dbReference type="InterPro" id="IPR002298">
    <property type="entry name" value="DNA_polymerase_A"/>
</dbReference>
<proteinExistence type="predicted"/>
<dbReference type="Pfam" id="PF00476">
    <property type="entry name" value="DNA_pol_A"/>
    <property type="match status" value="1"/>
</dbReference>
<evidence type="ECO:0000313" key="7">
    <source>
        <dbReference type="EMBL" id="KKL49625.1"/>
    </source>
</evidence>
<feature type="non-terminal residue" evidence="7">
    <location>
        <position position="1"/>
    </location>
</feature>
<dbReference type="EMBL" id="LAZR01032891">
    <property type="protein sequence ID" value="KKL49625.1"/>
    <property type="molecule type" value="Genomic_DNA"/>
</dbReference>
<gene>
    <name evidence="7" type="ORF">LCGC14_2313620</name>
</gene>
<keyword evidence="2" id="KW-0808">Transferase</keyword>
<dbReference type="SUPFAM" id="SSF56672">
    <property type="entry name" value="DNA/RNA polymerases"/>
    <property type="match status" value="1"/>
</dbReference>
<sequence>GDDVHWLNAVKIFSLEKGISYTPHEAIKTSIFYGEKTHKDLRDIGKTVEYADSYGMGPGMLQAILIREEVYLDLKTCKALLARRRAAKPLVVQWQRSIQTEIQASRTLTSSLGDKREFHGRINDTLFRSTYAYKPQSTVGRILQLAIQDIHERVDCVEPLLNVHDECVMQCLPKDIEKAIREVRPLMERPHEVNGRMLTIPCSFKTGPNWGDLEEVEDD</sequence>
<evidence type="ECO:0000256" key="2">
    <source>
        <dbReference type="ARBA" id="ARBA00022679"/>
    </source>
</evidence>
<keyword evidence="3" id="KW-0548">Nucleotidyltransferase</keyword>
<evidence type="ECO:0000256" key="3">
    <source>
        <dbReference type="ARBA" id="ARBA00022695"/>
    </source>
</evidence>
<dbReference type="InterPro" id="IPR043502">
    <property type="entry name" value="DNA/RNA_pol_sf"/>
</dbReference>
<dbReference type="InterPro" id="IPR001098">
    <property type="entry name" value="DNA-dir_DNA_pol_A_palm_dom"/>
</dbReference>
<keyword evidence="4" id="KW-0239">DNA-directed DNA polymerase</keyword>
<dbReference type="Gene3D" id="3.30.70.370">
    <property type="match status" value="1"/>
</dbReference>
<dbReference type="EC" id="2.7.7.7" evidence="1"/>
<comment type="catalytic activity">
    <reaction evidence="5">
        <text>DNA(n) + a 2'-deoxyribonucleoside 5'-triphosphate = DNA(n+1) + diphosphate</text>
        <dbReference type="Rhea" id="RHEA:22508"/>
        <dbReference type="Rhea" id="RHEA-COMP:17339"/>
        <dbReference type="Rhea" id="RHEA-COMP:17340"/>
        <dbReference type="ChEBI" id="CHEBI:33019"/>
        <dbReference type="ChEBI" id="CHEBI:61560"/>
        <dbReference type="ChEBI" id="CHEBI:173112"/>
        <dbReference type="EC" id="2.7.7.7"/>
    </reaction>
</comment>
<protein>
    <recommendedName>
        <fullName evidence="1">DNA-directed DNA polymerase</fullName>
        <ecNumber evidence="1">2.7.7.7</ecNumber>
    </recommendedName>
</protein>
<evidence type="ECO:0000256" key="1">
    <source>
        <dbReference type="ARBA" id="ARBA00012417"/>
    </source>
</evidence>
<dbReference type="GO" id="GO:0003677">
    <property type="term" value="F:DNA binding"/>
    <property type="evidence" value="ECO:0007669"/>
    <property type="project" value="InterPro"/>
</dbReference>
<dbReference type="Gene3D" id="1.10.150.20">
    <property type="entry name" value="5' to 3' exonuclease, C-terminal subdomain"/>
    <property type="match status" value="1"/>
</dbReference>